<feature type="compositionally biased region" description="Basic and acidic residues" evidence="1">
    <location>
        <begin position="381"/>
        <end position="391"/>
    </location>
</feature>
<feature type="transmembrane region" description="Helical" evidence="2">
    <location>
        <begin position="275"/>
        <end position="297"/>
    </location>
</feature>
<feature type="region of interest" description="Disordered" evidence="1">
    <location>
        <begin position="139"/>
        <end position="159"/>
    </location>
</feature>
<evidence type="ECO:0000256" key="1">
    <source>
        <dbReference type="SAM" id="MobiDB-lite"/>
    </source>
</evidence>
<keyword evidence="2" id="KW-1133">Transmembrane helix</keyword>
<feature type="compositionally biased region" description="Basic residues" evidence="1">
    <location>
        <begin position="360"/>
        <end position="380"/>
    </location>
</feature>
<keyword evidence="2" id="KW-0812">Transmembrane</keyword>
<keyword evidence="2" id="KW-0472">Membrane</keyword>
<proteinExistence type="predicted"/>
<name>D8Q951_SCHCM</name>
<dbReference type="InParanoid" id="D8Q951"/>
<evidence type="ECO:0000313" key="4">
    <source>
        <dbReference type="Proteomes" id="UP000007431"/>
    </source>
</evidence>
<keyword evidence="4" id="KW-1185">Reference proteome</keyword>
<dbReference type="EMBL" id="GL377308">
    <property type="protein sequence ID" value="EFI95592.1"/>
    <property type="molecule type" value="Genomic_DNA"/>
</dbReference>
<feature type="region of interest" description="Disordered" evidence="1">
    <location>
        <begin position="360"/>
        <end position="407"/>
    </location>
</feature>
<dbReference type="STRING" id="578458.D8Q951"/>
<dbReference type="Proteomes" id="UP000007431">
    <property type="component" value="Unassembled WGS sequence"/>
</dbReference>
<dbReference type="AlphaFoldDB" id="D8Q951"/>
<sequence length="539" mass="57303">MSSTLSLSVEDSSPLISYNPEGAWKDGDESAAEPYSGQSFHYTAYKNASASVTFNGTGISIYGANGPDYGPYTIYVDNVLVGAGNGKAYSTQTKALLGTVSDLDQGEHTVELINNSDGLLDIDWVVLSTDLKSDGVSVGHEDSGVEYHPSSEWKSTDDGHTTSSEVAYASLTFYGDAVAVYGTASSDNTRVQALVDGDAFPMPVTNTTDLSTSHNGVLLYFLTGLPTSEHSLKIAADPSSSGKTLAIDAIHIYSSSGSASVANWKPASTSHELPLGIILGAAVGGGVFALVLLFLLVQFLRKRHKQRAHAGSDEESPNPGLPIVAESPSSVFKPMMRSFSMRTKSHSRWSDETLAAKWHWKKEKAKGKGKAAKDKVKRGTKKSEKSEKERSGSFSADANLTPLPRMRAFSPDSTTTLSSYASNAPMLYPGHTSPSSASFGGNMTPATATFEAPTTFQADQYTRQLTLTTLTALSRRPTSAGETTTHAPVLIYVPYLTVIYSQLDSVCIDIAYRCPGILASARRVGGDCLLPTSVRGTHG</sequence>
<accession>D8Q951</accession>
<reference evidence="3 4" key="1">
    <citation type="journal article" date="2010" name="Nat. Biotechnol.">
        <title>Genome sequence of the model mushroom Schizophyllum commune.</title>
        <authorList>
            <person name="Ohm R.A."/>
            <person name="de Jong J.F."/>
            <person name="Lugones L.G."/>
            <person name="Aerts A."/>
            <person name="Kothe E."/>
            <person name="Stajich J.E."/>
            <person name="de Vries R.P."/>
            <person name="Record E."/>
            <person name="Levasseur A."/>
            <person name="Baker S.E."/>
            <person name="Bartholomew K.A."/>
            <person name="Coutinho P.M."/>
            <person name="Erdmann S."/>
            <person name="Fowler T.J."/>
            <person name="Gathman A.C."/>
            <person name="Lombard V."/>
            <person name="Henrissat B."/>
            <person name="Knabe N."/>
            <person name="Kuees U."/>
            <person name="Lilly W.W."/>
            <person name="Lindquist E."/>
            <person name="Lucas S."/>
            <person name="Magnuson J.K."/>
            <person name="Piumi F."/>
            <person name="Raudaskoski M."/>
            <person name="Salamov A."/>
            <person name="Schmutz J."/>
            <person name="Schwarze F.W.M.R."/>
            <person name="vanKuyk P.A."/>
            <person name="Horton J.S."/>
            <person name="Grigoriev I.V."/>
            <person name="Woesten H.A.B."/>
        </authorList>
    </citation>
    <scope>NUCLEOTIDE SEQUENCE [LARGE SCALE GENOMIC DNA]</scope>
    <source>
        <strain evidence="4">H4-8 / FGSC 9210</strain>
    </source>
</reference>
<evidence type="ECO:0000313" key="3">
    <source>
        <dbReference type="EMBL" id="EFI95592.1"/>
    </source>
</evidence>
<dbReference type="OMA" id="ASHAPCH"/>
<gene>
    <name evidence="3" type="ORF">SCHCODRAFT_85527</name>
</gene>
<protein>
    <submittedName>
        <fullName evidence="3">Expressed protein</fullName>
    </submittedName>
</protein>
<dbReference type="eggNOG" id="ENOG502SJ6V">
    <property type="taxonomic scope" value="Eukaryota"/>
</dbReference>
<organism evidence="4">
    <name type="scientific">Schizophyllum commune (strain H4-8 / FGSC 9210)</name>
    <name type="common">Split gill fungus</name>
    <dbReference type="NCBI Taxonomy" id="578458"/>
    <lineage>
        <taxon>Eukaryota</taxon>
        <taxon>Fungi</taxon>
        <taxon>Dikarya</taxon>
        <taxon>Basidiomycota</taxon>
        <taxon>Agaricomycotina</taxon>
        <taxon>Agaricomycetes</taxon>
        <taxon>Agaricomycetidae</taxon>
        <taxon>Agaricales</taxon>
        <taxon>Schizophyllaceae</taxon>
        <taxon>Schizophyllum</taxon>
    </lineage>
</organism>
<dbReference type="HOGENOM" id="CLU_505422_0_0_1"/>
<dbReference type="Gene3D" id="2.60.120.260">
    <property type="entry name" value="Galactose-binding domain-like"/>
    <property type="match status" value="2"/>
</dbReference>
<dbReference type="VEuPathDB" id="FungiDB:SCHCODRAFT_02583780"/>
<evidence type="ECO:0000256" key="2">
    <source>
        <dbReference type="SAM" id="Phobius"/>
    </source>
</evidence>